<dbReference type="InterPro" id="IPR001387">
    <property type="entry name" value="Cro/C1-type_HTH"/>
</dbReference>
<comment type="caution">
    <text evidence="2">The sequence shown here is derived from an EMBL/GenBank/DDBJ whole genome shotgun (WGS) entry which is preliminary data.</text>
</comment>
<dbReference type="GO" id="GO:0003677">
    <property type="term" value="F:DNA binding"/>
    <property type="evidence" value="ECO:0007669"/>
    <property type="project" value="InterPro"/>
</dbReference>
<dbReference type="CDD" id="cd00093">
    <property type="entry name" value="HTH_XRE"/>
    <property type="match status" value="1"/>
</dbReference>
<evidence type="ECO:0000259" key="1">
    <source>
        <dbReference type="PROSITE" id="PS50943"/>
    </source>
</evidence>
<dbReference type="Pfam" id="PF01381">
    <property type="entry name" value="HTH_3"/>
    <property type="match status" value="1"/>
</dbReference>
<gene>
    <name evidence="2" type="ORF">ILP92_08750</name>
</gene>
<name>A0A934I9E8_9RHOB</name>
<feature type="domain" description="HTH cro/C1-type" evidence="1">
    <location>
        <begin position="11"/>
        <end position="65"/>
    </location>
</feature>
<dbReference type="PROSITE" id="PS50943">
    <property type="entry name" value="HTH_CROC1"/>
    <property type="match status" value="1"/>
</dbReference>
<dbReference type="Pfam" id="PF09856">
    <property type="entry name" value="ScfRs"/>
    <property type="match status" value="1"/>
</dbReference>
<sequence>MRGIGGEGARIRALRLQKGLAQAGLARDAGISPSYLNLIEHGRRPIGGKLLGELARALDSDPAVLSQGAEAAQIETLRRAAAASGTGSGPAPELDRIEALGAGFPGWSALIQRQADRIATLERAVASLGERLSHDPLLSASVHDVLSAVTAIRSTSAILVEDPALGAEWQARFHRNLFEDSRRLADSARALARQLEAGADADRGATTPLDEMEAWLQARAFHVAELENAAASDDTVIGLAADLPSGPGRTLLTAHLQQYAADARSLPLDALARQVARHGADPFALAAAMGVEPAPVMRRLAAAPADVAGAEIGLVRCDGAGALTLRRGLRGFGLPRFGSGCALWPLYEALWSRRPLMRRLQQADAARPVRAFAVSETRFPGGPNAPGIVTATMLLVPHGSSADAAAPALPVGQTCRICARTSCPARTEPSILPDAPL</sequence>
<keyword evidence="3" id="KW-1185">Reference proteome</keyword>
<evidence type="ECO:0000313" key="2">
    <source>
        <dbReference type="EMBL" id="MBJ3762833.1"/>
    </source>
</evidence>
<dbReference type="AlphaFoldDB" id="A0A934I9E8"/>
<organism evidence="2 3">
    <name type="scientific">Palleronia pontilimi</name>
    <dbReference type="NCBI Taxonomy" id="1964209"/>
    <lineage>
        <taxon>Bacteria</taxon>
        <taxon>Pseudomonadati</taxon>
        <taxon>Pseudomonadota</taxon>
        <taxon>Alphaproteobacteria</taxon>
        <taxon>Rhodobacterales</taxon>
        <taxon>Roseobacteraceae</taxon>
        <taxon>Palleronia</taxon>
    </lineage>
</organism>
<proteinExistence type="predicted"/>
<protein>
    <submittedName>
        <fullName evidence="2">DUF2083 domain-containing protein</fullName>
    </submittedName>
</protein>
<reference evidence="2" key="1">
    <citation type="submission" date="2020-12" db="EMBL/GenBank/DDBJ databases">
        <title>Bacterial taxonomy.</title>
        <authorList>
            <person name="Pan X."/>
        </authorList>
    </citation>
    <scope>NUCLEOTIDE SEQUENCE</scope>
    <source>
        <strain evidence="2">KCTC 52957</strain>
    </source>
</reference>
<dbReference type="Proteomes" id="UP000642488">
    <property type="component" value="Unassembled WGS sequence"/>
</dbReference>
<dbReference type="SUPFAM" id="SSF47413">
    <property type="entry name" value="lambda repressor-like DNA-binding domains"/>
    <property type="match status" value="1"/>
</dbReference>
<evidence type="ECO:0000313" key="3">
    <source>
        <dbReference type="Proteomes" id="UP000642488"/>
    </source>
</evidence>
<dbReference type="Gene3D" id="1.10.260.40">
    <property type="entry name" value="lambda repressor-like DNA-binding domains"/>
    <property type="match status" value="1"/>
</dbReference>
<dbReference type="InterPro" id="IPR018653">
    <property type="entry name" value="ScfR_C"/>
</dbReference>
<accession>A0A934I9E8</accession>
<dbReference type="RefSeq" id="WP_198915997.1">
    <property type="nucleotide sequence ID" value="NZ_JAEKPD010000007.1"/>
</dbReference>
<dbReference type="SMART" id="SM00530">
    <property type="entry name" value="HTH_XRE"/>
    <property type="match status" value="1"/>
</dbReference>
<dbReference type="InterPro" id="IPR010982">
    <property type="entry name" value="Lambda_DNA-bd_dom_sf"/>
</dbReference>
<dbReference type="EMBL" id="JAEKPD010000007">
    <property type="protein sequence ID" value="MBJ3762833.1"/>
    <property type="molecule type" value="Genomic_DNA"/>
</dbReference>